<keyword evidence="1" id="KW-0812">Transmembrane</keyword>
<dbReference type="InterPro" id="IPR018871">
    <property type="entry name" value="GLEYA_adhesin_domain"/>
</dbReference>
<sequence>MAAMSSRTRNPEKKFQLAETTMNTLAETRPASIARRHVARSRMAEACGWHRTVSSLILAAGVAATALGIGAEAKANQQGLFGEVWFSEDLAGGSPFAGFTGNTLSDTDKAIFLGRIEAIVAQAPYGTFTSTAVNYENPANTTTTPQFTFPTVGTTIAAFLGSDALSFSGGATTKNNLRNSVWRFTGFVKLAANQTYDFRVSADDGHITWIGDGAGDFSSSNAFKYRGEYRGVGNCCNFTIAAADEDRILPFQTIFWENTGQTAFRVAFSTEGRDDPESYTVLGGDMLTRDSGVGVIPLPASVWLLLSGLAGLGALQLRRRSDRAEVPA</sequence>
<proteinExistence type="predicted"/>
<keyword evidence="1" id="KW-0472">Membrane</keyword>
<dbReference type="RefSeq" id="WP_201158646.1">
    <property type="nucleotide sequence ID" value="NZ_NHSD01000329.1"/>
</dbReference>
<dbReference type="Proteomes" id="UP000706333">
    <property type="component" value="Unassembled WGS sequence"/>
</dbReference>
<evidence type="ECO:0000313" key="4">
    <source>
        <dbReference type="Proteomes" id="UP000706333"/>
    </source>
</evidence>
<feature type="transmembrane region" description="Helical" evidence="1">
    <location>
        <begin position="296"/>
        <end position="315"/>
    </location>
</feature>
<evidence type="ECO:0000313" key="3">
    <source>
        <dbReference type="EMBL" id="MBK5928877.1"/>
    </source>
</evidence>
<dbReference type="InterPro" id="IPR022472">
    <property type="entry name" value="VPLPA-CTERM"/>
</dbReference>
<reference evidence="3" key="1">
    <citation type="submission" date="2017-05" db="EMBL/GenBank/DDBJ databases">
        <authorList>
            <person name="Imhoff J.F."/>
            <person name="Rahn T."/>
            <person name="Kuenzel S."/>
            <person name="Neulinger S.C."/>
        </authorList>
    </citation>
    <scope>NUCLEOTIDE SEQUENCE</scope>
    <source>
        <strain evidence="3">LMG 28126</strain>
    </source>
</reference>
<protein>
    <recommendedName>
        <fullName evidence="2">GLEYA adhesin domain-containing protein</fullName>
    </recommendedName>
</protein>
<reference evidence="3" key="2">
    <citation type="journal article" date="2020" name="Microorganisms">
        <title>Osmotic Adaptation and Compatible Solute Biosynthesis of Phototrophic Bacteria as Revealed from Genome Analyses.</title>
        <authorList>
            <person name="Imhoff J.F."/>
            <person name="Rahn T."/>
            <person name="Kunzel S."/>
            <person name="Keller A."/>
            <person name="Neulinger S.C."/>
        </authorList>
    </citation>
    <scope>NUCLEOTIDE SEQUENCE</scope>
    <source>
        <strain evidence="3">LMG 28126</strain>
    </source>
</reference>
<gene>
    <name evidence="3" type="ORF">CCR87_16305</name>
</gene>
<comment type="caution">
    <text evidence="3">The sequence shown here is derived from an EMBL/GenBank/DDBJ whole genome shotgun (WGS) entry which is preliminary data.</text>
</comment>
<accession>A0A934WKD6</accession>
<dbReference type="Pfam" id="PF10528">
    <property type="entry name" value="GLEYA"/>
    <property type="match status" value="1"/>
</dbReference>
<keyword evidence="1" id="KW-1133">Transmembrane helix</keyword>
<dbReference type="EMBL" id="NHSD01000329">
    <property type="protein sequence ID" value="MBK5928877.1"/>
    <property type="molecule type" value="Genomic_DNA"/>
</dbReference>
<name>A0A934WKD6_9RHOB</name>
<feature type="domain" description="GLEYA adhesin" evidence="2">
    <location>
        <begin position="183"/>
        <end position="268"/>
    </location>
</feature>
<dbReference type="AlphaFoldDB" id="A0A934WKD6"/>
<keyword evidence="4" id="KW-1185">Reference proteome</keyword>
<evidence type="ECO:0000256" key="1">
    <source>
        <dbReference type="SAM" id="Phobius"/>
    </source>
</evidence>
<organism evidence="3 4">
    <name type="scientific">Rhodobaculum claviforme</name>
    <dbReference type="NCBI Taxonomy" id="1549854"/>
    <lineage>
        <taxon>Bacteria</taxon>
        <taxon>Pseudomonadati</taxon>
        <taxon>Pseudomonadota</taxon>
        <taxon>Alphaproteobacteria</taxon>
        <taxon>Rhodobacterales</taxon>
        <taxon>Paracoccaceae</taxon>
        <taxon>Rhodobaculum</taxon>
    </lineage>
</organism>
<evidence type="ECO:0000259" key="2">
    <source>
        <dbReference type="Pfam" id="PF10528"/>
    </source>
</evidence>
<dbReference type="NCBIfam" id="TIGR03370">
    <property type="entry name" value="VPLPA-CTERM"/>
    <property type="match status" value="1"/>
</dbReference>